<accession>A0ABM0MEN9</accession>
<dbReference type="PANTHER" id="PTHR15092">
    <property type="entry name" value="POLY A -SPECIFIC RIBONUCLEASE/TARGET OF EGR1, MEMBER 1"/>
    <property type="match status" value="1"/>
</dbReference>
<evidence type="ECO:0000259" key="2">
    <source>
        <dbReference type="Pfam" id="PF08675"/>
    </source>
</evidence>
<dbReference type="InterPro" id="IPR014789">
    <property type="entry name" value="PolyA-riboNase_RNA-binding"/>
</dbReference>
<dbReference type="SUPFAM" id="SSF54928">
    <property type="entry name" value="RNA-binding domain, RBD"/>
    <property type="match status" value="1"/>
</dbReference>
<dbReference type="RefSeq" id="XP_006818480.1">
    <property type="nucleotide sequence ID" value="XM_006818417.1"/>
</dbReference>
<name>A0ABM0MEN9_SACKO</name>
<keyword evidence="3" id="KW-1185">Reference proteome</keyword>
<dbReference type="CDD" id="cd12428">
    <property type="entry name" value="RRM_PARN"/>
    <property type="match status" value="1"/>
</dbReference>
<feature type="compositionally biased region" description="Basic and acidic residues" evidence="1">
    <location>
        <begin position="165"/>
        <end position="223"/>
    </location>
</feature>
<dbReference type="Pfam" id="PF08675">
    <property type="entry name" value="RNA_bind"/>
    <property type="match status" value="1"/>
</dbReference>
<gene>
    <name evidence="4" type="primary">LOC102810171</name>
</gene>
<reference evidence="4" key="1">
    <citation type="submission" date="2025-08" db="UniProtKB">
        <authorList>
            <consortium name="RefSeq"/>
        </authorList>
    </citation>
    <scope>IDENTIFICATION</scope>
    <source>
        <tissue evidence="4">Testes</tissue>
    </source>
</reference>
<dbReference type="Gene3D" id="3.30.70.330">
    <property type="match status" value="1"/>
</dbReference>
<feature type="region of interest" description="Disordered" evidence="1">
    <location>
        <begin position="144"/>
        <end position="223"/>
    </location>
</feature>
<proteinExistence type="predicted"/>
<evidence type="ECO:0000313" key="4">
    <source>
        <dbReference type="RefSeq" id="XP_006818480.1"/>
    </source>
</evidence>
<feature type="domain" description="Poly(A)-specific ribonuclease RNA-binding" evidence="2">
    <location>
        <begin position="13"/>
        <end position="89"/>
    </location>
</feature>
<dbReference type="InterPro" id="IPR012677">
    <property type="entry name" value="Nucleotide-bd_a/b_plait_sf"/>
</dbReference>
<dbReference type="PANTHER" id="PTHR15092:SF44">
    <property type="entry name" value="POLY(A)-SPECIFIC RIBONUCLEASE PARN"/>
    <property type="match status" value="1"/>
</dbReference>
<evidence type="ECO:0000256" key="1">
    <source>
        <dbReference type="SAM" id="MobiDB-lite"/>
    </source>
</evidence>
<dbReference type="InterPro" id="IPR035979">
    <property type="entry name" value="RBD_domain_sf"/>
</dbReference>
<evidence type="ECO:0000313" key="3">
    <source>
        <dbReference type="Proteomes" id="UP000694865"/>
    </source>
</evidence>
<feature type="compositionally biased region" description="Acidic residues" evidence="1">
    <location>
        <begin position="151"/>
        <end position="164"/>
    </location>
</feature>
<sequence>MKMQDIPYINLTGPDLTPSRDHVFHITFPKEWKASDLYQLFSPFGSIYIAWIDDSSAFISLYKRDQADIVMKALKQGDYYFIQPYKDYKIFQNTGTPPAAAISSAPDKTPSRKRPHIEVDIHYPSEEDAKRAKILDASAPPFVSRRSISPIEEDPDIEVEDADENSNRDNEDNTRDTKTDDTDEKANKNLKIKTADEANIKSEENQESSNKEAEKLFEESDTW</sequence>
<protein>
    <submittedName>
        <fullName evidence="4">Poly(A)-specific ribonuclease PARN-like</fullName>
    </submittedName>
</protein>
<dbReference type="Proteomes" id="UP000694865">
    <property type="component" value="Unplaced"/>
</dbReference>
<dbReference type="InterPro" id="IPR051181">
    <property type="entry name" value="CAF1_poly(A)_ribonucleases"/>
</dbReference>
<organism evidence="3 4">
    <name type="scientific">Saccoglossus kowalevskii</name>
    <name type="common">Acorn worm</name>
    <dbReference type="NCBI Taxonomy" id="10224"/>
    <lineage>
        <taxon>Eukaryota</taxon>
        <taxon>Metazoa</taxon>
        <taxon>Hemichordata</taxon>
        <taxon>Enteropneusta</taxon>
        <taxon>Harrimaniidae</taxon>
        <taxon>Saccoglossus</taxon>
    </lineage>
</organism>
<dbReference type="GeneID" id="102810171"/>